<accession>A0AAE2W333</accession>
<dbReference type="SMART" id="SM00471">
    <property type="entry name" value="HDc"/>
    <property type="match status" value="1"/>
</dbReference>
<dbReference type="GO" id="GO:0006203">
    <property type="term" value="P:dGTP catabolic process"/>
    <property type="evidence" value="ECO:0007669"/>
    <property type="project" value="TreeGrafter"/>
</dbReference>
<dbReference type="SUPFAM" id="SSF109604">
    <property type="entry name" value="HD-domain/PDEase-like"/>
    <property type="match status" value="1"/>
</dbReference>
<dbReference type="PANTHER" id="PTHR11373">
    <property type="entry name" value="DEOXYNUCLEOSIDE TRIPHOSPHATE TRIPHOSPHOHYDROLASE"/>
    <property type="match status" value="1"/>
</dbReference>
<dbReference type="EMBL" id="JAFBRM010000009">
    <property type="protein sequence ID" value="MBM1715832.1"/>
    <property type="molecule type" value="Genomic_DNA"/>
</dbReference>
<protein>
    <submittedName>
        <fullName evidence="2">HD domain-containing protein</fullName>
    </submittedName>
</protein>
<dbReference type="InterPro" id="IPR003607">
    <property type="entry name" value="HD/PDEase_dom"/>
</dbReference>
<reference evidence="2 3" key="1">
    <citation type="submission" date="2021-01" db="EMBL/GenBank/DDBJ databases">
        <title>Diatom-associated Roseobacters Show Island Model of Population Structure.</title>
        <authorList>
            <person name="Qu L."/>
            <person name="Feng X."/>
            <person name="Chen Y."/>
            <person name="Li L."/>
            <person name="Wang X."/>
            <person name="Hu Z."/>
            <person name="Wang H."/>
            <person name="Luo H."/>
        </authorList>
    </citation>
    <scope>NUCLEOTIDE SEQUENCE [LARGE SCALE GENOMIC DNA]</scope>
    <source>
        <strain evidence="2 3">TR60-84</strain>
    </source>
</reference>
<dbReference type="InterPro" id="IPR006674">
    <property type="entry name" value="HD_domain"/>
</dbReference>
<dbReference type="PANTHER" id="PTHR11373:SF4">
    <property type="entry name" value="DEOXYNUCLEOSIDE TRIPHOSPHATE TRIPHOSPHOHYDROLASE SAMHD1"/>
    <property type="match status" value="1"/>
</dbReference>
<dbReference type="Proteomes" id="UP000732193">
    <property type="component" value="Unassembled WGS sequence"/>
</dbReference>
<dbReference type="RefSeq" id="WP_203243552.1">
    <property type="nucleotide sequence ID" value="NZ_JAFBRH010000008.1"/>
</dbReference>
<keyword evidence="3" id="KW-1185">Reference proteome</keyword>
<gene>
    <name evidence="2" type="ORF">JQV55_19840</name>
</gene>
<dbReference type="CDD" id="cd00077">
    <property type="entry name" value="HDc"/>
    <property type="match status" value="1"/>
</dbReference>
<sequence length="364" mass="40917">MAQMQCKHQHEGETQRAWLCAPALIHTAFASPTMRSDDDVHLSDNVAVALLTTQPLKRLAGIGFLGAIDYVKKGSGRDPHRRRHNRLEHSIGVAKLAETYALEIEMGEAERKTLICAALLHDVGHGPLSHTLEPVFEEYFGTNHHRTTRDIVKGTTRFGSHILDILSEFEVDTEEVLALIDGEDVGRYSFLFSSPINIDTLEGITRCRAFAGPRSAFGSASAAVRRWATSGRLPTNDFDDFWDLKNNVYNLVINAPIGRLLDTVAQSYMVANIDRFGKNDFLKTEKGFRASHPELFAYLSVVLEHEDDLRSHLPNSWLDADVNINDRKFFVDDSIELVGLHHINARYKQTRSRQSVKLDELVKG</sequence>
<dbReference type="Pfam" id="PF01966">
    <property type="entry name" value="HD"/>
    <property type="match status" value="1"/>
</dbReference>
<name>A0AAE2W333_9RHOB</name>
<dbReference type="GO" id="GO:0008832">
    <property type="term" value="F:dGTPase activity"/>
    <property type="evidence" value="ECO:0007669"/>
    <property type="project" value="TreeGrafter"/>
</dbReference>
<organism evidence="2 3">
    <name type="scientific">Sulfitobacter geojensis</name>
    <dbReference type="NCBI Taxonomy" id="1342299"/>
    <lineage>
        <taxon>Bacteria</taxon>
        <taxon>Pseudomonadati</taxon>
        <taxon>Pseudomonadota</taxon>
        <taxon>Alphaproteobacteria</taxon>
        <taxon>Rhodobacterales</taxon>
        <taxon>Roseobacteraceae</taxon>
        <taxon>Sulfitobacter</taxon>
    </lineage>
</organism>
<comment type="caution">
    <text evidence="2">The sequence shown here is derived from an EMBL/GenBank/DDBJ whole genome shotgun (WGS) entry which is preliminary data.</text>
</comment>
<evidence type="ECO:0000313" key="2">
    <source>
        <dbReference type="EMBL" id="MBM1715832.1"/>
    </source>
</evidence>
<evidence type="ECO:0000259" key="1">
    <source>
        <dbReference type="SMART" id="SM00471"/>
    </source>
</evidence>
<dbReference type="Gene3D" id="1.10.3210.10">
    <property type="entry name" value="Hypothetical protein af1432"/>
    <property type="match status" value="1"/>
</dbReference>
<evidence type="ECO:0000313" key="3">
    <source>
        <dbReference type="Proteomes" id="UP000732193"/>
    </source>
</evidence>
<dbReference type="InterPro" id="IPR050135">
    <property type="entry name" value="dGTPase-like"/>
</dbReference>
<proteinExistence type="predicted"/>
<dbReference type="AlphaFoldDB" id="A0AAE2W333"/>
<feature type="domain" description="HD/PDEase" evidence="1">
    <location>
        <begin position="82"/>
        <end position="197"/>
    </location>
</feature>